<keyword evidence="1" id="KW-1133">Transmembrane helix</keyword>
<keyword evidence="3" id="KW-1185">Reference proteome</keyword>
<evidence type="ECO:0000256" key="1">
    <source>
        <dbReference type="SAM" id="Phobius"/>
    </source>
</evidence>
<dbReference type="RefSeq" id="WP_136694252.1">
    <property type="nucleotide sequence ID" value="NZ_SSHH01000003.1"/>
</dbReference>
<reference evidence="2 3" key="1">
    <citation type="submission" date="2019-04" db="EMBL/GenBank/DDBJ databases">
        <title>Altererythrobacter aquimixticola sp. nov., isolated from sediment of junction between the ocean and a freshwater spring.</title>
        <authorList>
            <person name="Yoon J.-H."/>
        </authorList>
    </citation>
    <scope>NUCLEOTIDE SEQUENCE [LARGE SCALE GENOMIC DNA]</scope>
    <source>
        <strain evidence="2 3">SSKS-13</strain>
    </source>
</reference>
<evidence type="ECO:0000313" key="2">
    <source>
        <dbReference type="EMBL" id="TIX49775.1"/>
    </source>
</evidence>
<evidence type="ECO:0000313" key="3">
    <source>
        <dbReference type="Proteomes" id="UP000309389"/>
    </source>
</evidence>
<dbReference type="Proteomes" id="UP000309389">
    <property type="component" value="Unassembled WGS sequence"/>
</dbReference>
<sequence length="70" mass="7832">MMVVLLFLGIAVLAAWFLVSGFRSQTMTAMGVPYGRWSLVDRPSLFWMAAIFNLLVLISGLLLLIDEVKQ</sequence>
<organism evidence="2 3">
    <name type="scientific">Alteraurantiacibacter aquimixticola</name>
    <dbReference type="NCBI Taxonomy" id="2489173"/>
    <lineage>
        <taxon>Bacteria</taxon>
        <taxon>Pseudomonadati</taxon>
        <taxon>Pseudomonadota</taxon>
        <taxon>Alphaproteobacteria</taxon>
        <taxon>Sphingomonadales</taxon>
        <taxon>Erythrobacteraceae</taxon>
        <taxon>Alteraurantiacibacter</taxon>
    </lineage>
</organism>
<dbReference type="AlphaFoldDB" id="A0A4T3F2X0"/>
<protein>
    <submittedName>
        <fullName evidence="2">Uncharacterized protein</fullName>
    </submittedName>
</protein>
<dbReference type="EMBL" id="SSHH01000003">
    <property type="protein sequence ID" value="TIX49775.1"/>
    <property type="molecule type" value="Genomic_DNA"/>
</dbReference>
<accession>A0A4T3F2X0</accession>
<proteinExistence type="predicted"/>
<comment type="caution">
    <text evidence="2">The sequence shown here is derived from an EMBL/GenBank/DDBJ whole genome shotgun (WGS) entry which is preliminary data.</text>
</comment>
<keyword evidence="1" id="KW-0472">Membrane</keyword>
<gene>
    <name evidence="2" type="ORF">E5222_13270</name>
</gene>
<name>A0A4T3F2X0_9SPHN</name>
<feature type="transmembrane region" description="Helical" evidence="1">
    <location>
        <begin position="45"/>
        <end position="65"/>
    </location>
</feature>
<keyword evidence="1" id="KW-0812">Transmembrane</keyword>